<dbReference type="OrthoDB" id="9794575at2"/>
<name>A0A1I2MTG3_9GAMM</name>
<dbReference type="EMBL" id="FOOU01000002">
    <property type="protein sequence ID" value="SFF94824.1"/>
    <property type="molecule type" value="Genomic_DNA"/>
</dbReference>
<accession>A0A1I2MTG3</accession>
<dbReference type="InterPro" id="IPR028098">
    <property type="entry name" value="Glyco_trans_4-like_N"/>
</dbReference>
<dbReference type="Pfam" id="PF13579">
    <property type="entry name" value="Glyco_trans_4_4"/>
    <property type="match status" value="1"/>
</dbReference>
<evidence type="ECO:0000259" key="1">
    <source>
        <dbReference type="Pfam" id="PF13579"/>
    </source>
</evidence>
<evidence type="ECO:0000313" key="3">
    <source>
        <dbReference type="Proteomes" id="UP000198623"/>
    </source>
</evidence>
<dbReference type="AlphaFoldDB" id="A0A1I2MTG3"/>
<feature type="domain" description="Glycosyltransferase subfamily 4-like N-terminal" evidence="1">
    <location>
        <begin position="31"/>
        <end position="214"/>
    </location>
</feature>
<dbReference type="STRING" id="1045558.SAMN05216175_10285"/>
<proteinExistence type="predicted"/>
<keyword evidence="3" id="KW-1185">Reference proteome</keyword>
<dbReference type="Gene3D" id="3.40.50.2000">
    <property type="entry name" value="Glycogen Phosphorylase B"/>
    <property type="match status" value="1"/>
</dbReference>
<evidence type="ECO:0000313" key="2">
    <source>
        <dbReference type="EMBL" id="SFF94824.1"/>
    </source>
</evidence>
<dbReference type="RefSeq" id="WP_090724445.1">
    <property type="nucleotide sequence ID" value="NZ_FOOU01000002.1"/>
</dbReference>
<gene>
    <name evidence="2" type="ORF">SAMN05216175_10285</name>
</gene>
<dbReference type="SUPFAM" id="SSF53756">
    <property type="entry name" value="UDP-Glycosyltransferase/glycogen phosphorylase"/>
    <property type="match status" value="1"/>
</dbReference>
<dbReference type="Proteomes" id="UP000198623">
    <property type="component" value="Unassembled WGS sequence"/>
</dbReference>
<keyword evidence="2" id="KW-0808">Transferase</keyword>
<sequence>MDSKLGTKALKGVLMIAYHYPPVQVSSGLQRTLSFSRYLPDSGWQPLVLTACESAYPTISNDQLQDIPVSLNVQRAFSLDTARHFSFKGRYFNWMALPDRWISWLPFAVIAGLRMIRQERPSVIWSTYPLATAHLIGWVLHRLTGLPWIADFRDSMVDDVFPSPGIRRRVYQWVEKKAVESCDLAVFTTPGAVELYKQRYPHLFYDKWHIIPNGYNEEIFQEVEQQSVQPNEVGSPLILIHSGVLYPSERDPVAFFQAIAELKAKGQLSAQRLCIVLRATGHDELYSPLLKDAGIDDVVKLAPGMPYREALSEMIQADGLLIFQASSCNHQIPAKLYEYFRARRPILAFTDKQGDTAKALLEAGIKTVVALDDKDAIKAEFMHFIYALEEGTGSVVSKEKIDQYSRRSASKKLGELLDRICCEGK</sequence>
<reference evidence="3" key="1">
    <citation type="submission" date="2016-10" db="EMBL/GenBank/DDBJ databases">
        <authorList>
            <person name="Varghese N."/>
            <person name="Submissions S."/>
        </authorList>
    </citation>
    <scope>NUCLEOTIDE SEQUENCE [LARGE SCALE GENOMIC DNA]</scope>
    <source>
        <strain evidence="3">CGMCC 1.10971</strain>
    </source>
</reference>
<organism evidence="2 3">
    <name type="scientific">Neptunomonas qingdaonensis</name>
    <dbReference type="NCBI Taxonomy" id="1045558"/>
    <lineage>
        <taxon>Bacteria</taxon>
        <taxon>Pseudomonadati</taxon>
        <taxon>Pseudomonadota</taxon>
        <taxon>Gammaproteobacteria</taxon>
        <taxon>Oceanospirillales</taxon>
        <taxon>Oceanospirillaceae</taxon>
        <taxon>Neptunomonas</taxon>
    </lineage>
</organism>
<protein>
    <submittedName>
        <fullName evidence="2">Glycosyltransferase involved in cell wall bisynthesis</fullName>
    </submittedName>
</protein>
<dbReference type="GO" id="GO:0016757">
    <property type="term" value="F:glycosyltransferase activity"/>
    <property type="evidence" value="ECO:0007669"/>
    <property type="project" value="UniProtKB-ARBA"/>
</dbReference>